<organism evidence="2 3">
    <name type="scientific">Romanomermis culicivorax</name>
    <name type="common">Nematode worm</name>
    <dbReference type="NCBI Taxonomy" id="13658"/>
    <lineage>
        <taxon>Eukaryota</taxon>
        <taxon>Metazoa</taxon>
        <taxon>Ecdysozoa</taxon>
        <taxon>Nematoda</taxon>
        <taxon>Enoplea</taxon>
        <taxon>Dorylaimia</taxon>
        <taxon>Mermithida</taxon>
        <taxon>Mermithoidea</taxon>
        <taxon>Mermithidae</taxon>
        <taxon>Romanomermis</taxon>
    </lineage>
</organism>
<accession>A0A915I3I6</accession>
<feature type="region of interest" description="Disordered" evidence="1">
    <location>
        <begin position="1"/>
        <end position="27"/>
    </location>
</feature>
<evidence type="ECO:0000256" key="1">
    <source>
        <dbReference type="SAM" id="MobiDB-lite"/>
    </source>
</evidence>
<feature type="compositionally biased region" description="Basic and acidic residues" evidence="1">
    <location>
        <begin position="53"/>
        <end position="67"/>
    </location>
</feature>
<proteinExistence type="predicted"/>
<reference evidence="3" key="1">
    <citation type="submission" date="2022-11" db="UniProtKB">
        <authorList>
            <consortium name="WormBaseParasite"/>
        </authorList>
    </citation>
    <scope>IDENTIFICATION</scope>
</reference>
<protein>
    <submittedName>
        <fullName evidence="3">Uncharacterized protein</fullName>
    </submittedName>
</protein>
<keyword evidence="2" id="KW-1185">Reference proteome</keyword>
<name>A0A915I3I6_ROMCU</name>
<evidence type="ECO:0000313" key="2">
    <source>
        <dbReference type="Proteomes" id="UP000887565"/>
    </source>
</evidence>
<dbReference type="Proteomes" id="UP000887565">
    <property type="component" value="Unplaced"/>
</dbReference>
<feature type="region of interest" description="Disordered" evidence="1">
    <location>
        <begin position="81"/>
        <end position="174"/>
    </location>
</feature>
<sequence>MGCVSSRDSDYVTASTSSNGYSGHQKLTIVRDTCQKSKKKMFSKSSNLPSCSSDEKNGSLRALDNRDQTDDVSFLGISEQLDSSENFQTPKKRAKSRKKKLEDDVAKIKKRTKKTKNSCLFKQRSSGGDNAIENGDLEREGNSKNTKRKKQQIGNKLRANNTTTTNAQRGNISQDDKVGSKLAYANGGLC</sequence>
<feature type="compositionally biased region" description="Basic residues" evidence="1">
    <location>
        <begin position="90"/>
        <end position="99"/>
    </location>
</feature>
<dbReference type="AlphaFoldDB" id="A0A915I3I6"/>
<feature type="compositionally biased region" description="Polar residues" evidence="1">
    <location>
        <begin position="12"/>
        <end position="22"/>
    </location>
</feature>
<feature type="region of interest" description="Disordered" evidence="1">
    <location>
        <begin position="41"/>
        <end position="67"/>
    </location>
</feature>
<evidence type="ECO:0000313" key="3">
    <source>
        <dbReference type="WBParaSite" id="nRc.2.0.1.t07994-RA"/>
    </source>
</evidence>
<dbReference type="WBParaSite" id="nRc.2.0.1.t07994-RA">
    <property type="protein sequence ID" value="nRc.2.0.1.t07994-RA"/>
    <property type="gene ID" value="nRc.2.0.1.g07994"/>
</dbReference>
<feature type="compositionally biased region" description="Polar residues" evidence="1">
    <location>
        <begin position="117"/>
        <end position="128"/>
    </location>
</feature>